<protein>
    <recommendedName>
        <fullName evidence="1">Trypsin-co-occurring domain-containing protein</fullName>
    </recommendedName>
</protein>
<comment type="caution">
    <text evidence="2">The sequence shown here is derived from an EMBL/GenBank/DDBJ whole genome shotgun (WGS) entry which is preliminary data.</text>
</comment>
<dbReference type="InterPro" id="IPR045794">
    <property type="entry name" value="Trypco1"/>
</dbReference>
<dbReference type="NCBIfam" id="NF041216">
    <property type="entry name" value="CU044_2847_fam"/>
    <property type="match status" value="1"/>
</dbReference>
<proteinExistence type="predicted"/>
<evidence type="ECO:0000259" key="1">
    <source>
        <dbReference type="Pfam" id="PF19493"/>
    </source>
</evidence>
<accession>A0A947DCW8</accession>
<dbReference type="Proteomes" id="UP000717364">
    <property type="component" value="Unassembled WGS sequence"/>
</dbReference>
<dbReference type="Pfam" id="PF19493">
    <property type="entry name" value="Trypco1"/>
    <property type="match status" value="1"/>
</dbReference>
<name>A0A947DCW8_9CYAN</name>
<evidence type="ECO:0000313" key="3">
    <source>
        <dbReference type="Proteomes" id="UP000717364"/>
    </source>
</evidence>
<feature type="domain" description="Trypsin-co-occurring" evidence="1">
    <location>
        <begin position="10"/>
        <end position="106"/>
    </location>
</feature>
<sequence>MNLPTQTVPVELEDGSVMYVKVEANGPARRDVAGGRGLGPRQTFGAVTSSIEGIVKAIAKPINAAKPSKASVTFGVEVEVQEGQLIAALAKGSATTSLEITLEWEKP</sequence>
<gene>
    <name evidence="2" type="ORF">IXB50_04345</name>
</gene>
<keyword evidence="3" id="KW-1185">Reference proteome</keyword>
<dbReference type="RefSeq" id="WP_215607717.1">
    <property type="nucleotide sequence ID" value="NZ_JADOES010000005.1"/>
</dbReference>
<reference evidence="2" key="1">
    <citation type="submission" date="2020-11" db="EMBL/GenBank/DDBJ databases">
        <authorList>
            <person name="Konstantinou D."/>
            <person name="Gkelis S."/>
            <person name="Popin R."/>
            <person name="Fewer D."/>
            <person name="Sivonen K."/>
        </authorList>
    </citation>
    <scope>NUCLEOTIDE SEQUENCE</scope>
    <source>
        <strain evidence="2">TAU-MAC 1115</strain>
    </source>
</reference>
<evidence type="ECO:0000313" key="2">
    <source>
        <dbReference type="EMBL" id="MBT9314648.1"/>
    </source>
</evidence>
<reference evidence="2" key="2">
    <citation type="journal article" date="2021" name="Mar. Drugs">
        <title>Genome Reduction and Secondary Metabolism of the Marine Sponge-Associated Cyanobacterium Leptothoe.</title>
        <authorList>
            <person name="Konstantinou D."/>
            <person name="Popin R.V."/>
            <person name="Fewer D.P."/>
            <person name="Sivonen K."/>
            <person name="Gkelis S."/>
        </authorList>
    </citation>
    <scope>NUCLEOTIDE SEQUENCE</scope>
    <source>
        <strain evidence="2">TAU-MAC 1115</strain>
    </source>
</reference>
<dbReference type="EMBL" id="JADOES010000005">
    <property type="protein sequence ID" value="MBT9314648.1"/>
    <property type="molecule type" value="Genomic_DNA"/>
</dbReference>
<dbReference type="AlphaFoldDB" id="A0A947DCW8"/>
<organism evidence="2 3">
    <name type="scientific">Leptothoe spongobia TAU-MAC 1115</name>
    <dbReference type="NCBI Taxonomy" id="1967444"/>
    <lineage>
        <taxon>Bacteria</taxon>
        <taxon>Bacillati</taxon>
        <taxon>Cyanobacteriota</taxon>
        <taxon>Cyanophyceae</taxon>
        <taxon>Nodosilineales</taxon>
        <taxon>Cymatolegaceae</taxon>
        <taxon>Leptothoe</taxon>
        <taxon>Leptothoe spongobia</taxon>
    </lineage>
</organism>